<dbReference type="InterPro" id="IPR011335">
    <property type="entry name" value="Restrct_endonuc-II-like"/>
</dbReference>
<keyword evidence="3" id="KW-1185">Reference proteome</keyword>
<dbReference type="PANTHER" id="PTHR38590">
    <property type="entry name" value="BLL0828 PROTEIN"/>
    <property type="match status" value="1"/>
</dbReference>
<accession>A0ABT5IGY7</accession>
<reference evidence="2 3" key="1">
    <citation type="submission" date="2023-01" db="EMBL/GenBank/DDBJ databases">
        <title>Novel species of the genus Asticcacaulis isolated from rivers.</title>
        <authorList>
            <person name="Lu H."/>
        </authorList>
    </citation>
    <scope>NUCLEOTIDE SEQUENCE [LARGE SCALE GENOMIC DNA]</scope>
    <source>
        <strain evidence="2 3">DXS10W</strain>
    </source>
</reference>
<gene>
    <name evidence="2" type="ORF">PQU94_14315</name>
</gene>
<sequence length="109" mass="12576">MNDAVKRKTASARQMRKALTTPEWLLWEHLNHRTDGLIFKRQFAIGPYILDFYSFKARLAVEVDGTLRSLDDRAKKTRRAMRGYTCRALRFAAWPPLICAGMLTASRMG</sequence>
<name>A0ABT5IGY7_9CAUL</name>
<dbReference type="EMBL" id="JAQQKW010000009">
    <property type="protein sequence ID" value="MDC7695452.1"/>
    <property type="molecule type" value="Genomic_DNA"/>
</dbReference>
<feature type="domain" description="DUF559" evidence="1">
    <location>
        <begin position="7"/>
        <end position="91"/>
    </location>
</feature>
<dbReference type="InterPro" id="IPR047216">
    <property type="entry name" value="Endonuclease_DUF559_bact"/>
</dbReference>
<evidence type="ECO:0000313" key="2">
    <source>
        <dbReference type="EMBL" id="MDC7695452.1"/>
    </source>
</evidence>
<evidence type="ECO:0000259" key="1">
    <source>
        <dbReference type="Pfam" id="PF04480"/>
    </source>
</evidence>
<dbReference type="PANTHER" id="PTHR38590:SF1">
    <property type="entry name" value="BLL0828 PROTEIN"/>
    <property type="match status" value="1"/>
</dbReference>
<dbReference type="Proteomes" id="UP001216595">
    <property type="component" value="Unassembled WGS sequence"/>
</dbReference>
<dbReference type="SUPFAM" id="SSF52980">
    <property type="entry name" value="Restriction endonuclease-like"/>
    <property type="match status" value="1"/>
</dbReference>
<organism evidence="2 3">
    <name type="scientific">Asticcacaulis currens</name>
    <dbReference type="NCBI Taxonomy" id="2984210"/>
    <lineage>
        <taxon>Bacteria</taxon>
        <taxon>Pseudomonadati</taxon>
        <taxon>Pseudomonadota</taxon>
        <taxon>Alphaproteobacteria</taxon>
        <taxon>Caulobacterales</taxon>
        <taxon>Caulobacteraceae</taxon>
        <taxon>Asticcacaulis</taxon>
    </lineage>
</organism>
<evidence type="ECO:0000313" key="3">
    <source>
        <dbReference type="Proteomes" id="UP001216595"/>
    </source>
</evidence>
<comment type="caution">
    <text evidence="2">The sequence shown here is derived from an EMBL/GenBank/DDBJ whole genome shotgun (WGS) entry which is preliminary data.</text>
</comment>
<dbReference type="InterPro" id="IPR007569">
    <property type="entry name" value="DUF559"/>
</dbReference>
<protein>
    <submittedName>
        <fullName evidence="2">DUF559 domain-containing protein</fullName>
    </submittedName>
</protein>
<dbReference type="RefSeq" id="WP_272742119.1">
    <property type="nucleotide sequence ID" value="NZ_JAQQKW010000009.1"/>
</dbReference>
<proteinExistence type="predicted"/>
<dbReference type="Gene3D" id="3.40.960.10">
    <property type="entry name" value="VSR Endonuclease"/>
    <property type="match status" value="1"/>
</dbReference>
<dbReference type="Pfam" id="PF04480">
    <property type="entry name" value="DUF559"/>
    <property type="match status" value="1"/>
</dbReference>